<name>A0A3D9RS39_9FLAO</name>
<organism evidence="2 3">
    <name type="scientific">Lutibacter oceani</name>
    <dbReference type="NCBI Taxonomy" id="1853311"/>
    <lineage>
        <taxon>Bacteria</taxon>
        <taxon>Pseudomonadati</taxon>
        <taxon>Bacteroidota</taxon>
        <taxon>Flavobacteriia</taxon>
        <taxon>Flavobacteriales</taxon>
        <taxon>Flavobacteriaceae</taxon>
        <taxon>Lutibacter</taxon>
    </lineage>
</organism>
<gene>
    <name evidence="2" type="ORF">BX611_0053</name>
</gene>
<comment type="caution">
    <text evidence="2">The sequence shown here is derived from an EMBL/GenBank/DDBJ whole genome shotgun (WGS) entry which is preliminary data.</text>
</comment>
<accession>A0A3D9RS39</accession>
<evidence type="ECO:0000313" key="3">
    <source>
        <dbReference type="Proteomes" id="UP000256429"/>
    </source>
</evidence>
<keyword evidence="3" id="KW-1185">Reference proteome</keyword>
<sequence length="116" mass="12986">MTKDYCKYYNDLEKLKEELEQYMPSTMSSFNKLHMKIIKDGVLTEKTKELIALGIAISVKCNGCIAFHVNDALKAGATSSEIMETIEVAIFMGGEQSMVYGCQALEALNQYTVIEK</sequence>
<reference evidence="2 3" key="1">
    <citation type="submission" date="2018-08" db="EMBL/GenBank/DDBJ databases">
        <title>Genomic Encyclopedia of Type Strains, Phase III (KMG-III): the genomes of soil and plant-associated and newly described type strains.</title>
        <authorList>
            <person name="Whitman W."/>
        </authorList>
    </citation>
    <scope>NUCLEOTIDE SEQUENCE [LARGE SCALE GENOMIC DNA]</scope>
    <source>
        <strain evidence="2 3">325-5</strain>
    </source>
</reference>
<evidence type="ECO:0000313" key="2">
    <source>
        <dbReference type="EMBL" id="REE82783.1"/>
    </source>
</evidence>
<proteinExistence type="predicted"/>
<feature type="domain" description="Carboxymuconolactone decarboxylase-like" evidence="1">
    <location>
        <begin position="24"/>
        <end position="106"/>
    </location>
</feature>
<dbReference type="PANTHER" id="PTHR33930:SF2">
    <property type="entry name" value="BLR3452 PROTEIN"/>
    <property type="match status" value="1"/>
</dbReference>
<dbReference type="Proteomes" id="UP000256429">
    <property type="component" value="Unassembled WGS sequence"/>
</dbReference>
<dbReference type="AlphaFoldDB" id="A0A3D9RS39"/>
<dbReference type="Gene3D" id="1.20.1290.10">
    <property type="entry name" value="AhpD-like"/>
    <property type="match status" value="1"/>
</dbReference>
<dbReference type="EMBL" id="QTTQ01000009">
    <property type="protein sequence ID" value="REE82783.1"/>
    <property type="molecule type" value="Genomic_DNA"/>
</dbReference>
<dbReference type="RefSeq" id="WP_205417115.1">
    <property type="nucleotide sequence ID" value="NZ_QTTQ01000009.1"/>
</dbReference>
<dbReference type="Pfam" id="PF02627">
    <property type="entry name" value="CMD"/>
    <property type="match status" value="1"/>
</dbReference>
<dbReference type="InterPro" id="IPR029032">
    <property type="entry name" value="AhpD-like"/>
</dbReference>
<dbReference type="PANTHER" id="PTHR33930">
    <property type="entry name" value="ALKYL HYDROPEROXIDE REDUCTASE AHPD"/>
    <property type="match status" value="1"/>
</dbReference>
<dbReference type="InterPro" id="IPR003779">
    <property type="entry name" value="CMD-like"/>
</dbReference>
<keyword evidence="2" id="KW-0575">Peroxidase</keyword>
<dbReference type="InterPro" id="IPR004675">
    <property type="entry name" value="AhpD_core"/>
</dbReference>
<dbReference type="GO" id="GO:0051920">
    <property type="term" value="F:peroxiredoxin activity"/>
    <property type="evidence" value="ECO:0007669"/>
    <property type="project" value="InterPro"/>
</dbReference>
<protein>
    <submittedName>
        <fullName evidence="2">AhpD family alkylhydroperoxidase</fullName>
    </submittedName>
</protein>
<evidence type="ECO:0000259" key="1">
    <source>
        <dbReference type="Pfam" id="PF02627"/>
    </source>
</evidence>
<dbReference type="NCBIfam" id="TIGR00778">
    <property type="entry name" value="ahpD_dom"/>
    <property type="match status" value="1"/>
</dbReference>
<dbReference type="SUPFAM" id="SSF69118">
    <property type="entry name" value="AhpD-like"/>
    <property type="match status" value="1"/>
</dbReference>
<keyword evidence="2" id="KW-0560">Oxidoreductase</keyword>